<evidence type="ECO:0000313" key="10">
    <source>
        <dbReference type="EMBL" id="TAA41054.1"/>
    </source>
</evidence>
<evidence type="ECO:0000256" key="8">
    <source>
        <dbReference type="HAMAP-Rule" id="MF_00456"/>
    </source>
</evidence>
<comment type="similarity">
    <text evidence="8">Belongs to the glutamate 5-kinase family.</text>
</comment>
<dbReference type="Pfam" id="PF00696">
    <property type="entry name" value="AA_kinase"/>
    <property type="match status" value="1"/>
</dbReference>
<proteinExistence type="inferred from homology"/>
<evidence type="ECO:0000313" key="11">
    <source>
        <dbReference type="Proteomes" id="UP000292544"/>
    </source>
</evidence>
<keyword evidence="2 8" id="KW-0028">Amino-acid biosynthesis</keyword>
<evidence type="ECO:0000256" key="6">
    <source>
        <dbReference type="ARBA" id="ARBA00022777"/>
    </source>
</evidence>
<dbReference type="PANTHER" id="PTHR43654:SF1">
    <property type="entry name" value="ISOPENTENYL PHOSPHATE KINASE"/>
    <property type="match status" value="1"/>
</dbReference>
<dbReference type="PIRSF" id="PIRSF000729">
    <property type="entry name" value="GK"/>
    <property type="match status" value="1"/>
</dbReference>
<dbReference type="InterPro" id="IPR041739">
    <property type="entry name" value="G5K_ProB"/>
</dbReference>
<feature type="binding site" evidence="8">
    <location>
        <begin position="167"/>
        <end position="168"/>
    </location>
    <ligand>
        <name>ATP</name>
        <dbReference type="ChEBI" id="CHEBI:30616"/>
    </ligand>
</feature>
<dbReference type="PROSITE" id="PS00902">
    <property type="entry name" value="GLUTAMATE_5_KINASE"/>
    <property type="match status" value="1"/>
</dbReference>
<dbReference type="SUPFAM" id="SSF88697">
    <property type="entry name" value="PUA domain-like"/>
    <property type="match status" value="1"/>
</dbReference>
<dbReference type="Gene3D" id="3.40.1160.10">
    <property type="entry name" value="Acetylglutamate kinase-like"/>
    <property type="match status" value="1"/>
</dbReference>
<feature type="binding site" evidence="8">
    <location>
        <position position="12"/>
    </location>
    <ligand>
        <name>ATP</name>
        <dbReference type="ChEBI" id="CHEBI:30616"/>
    </ligand>
</feature>
<evidence type="ECO:0000256" key="4">
    <source>
        <dbReference type="ARBA" id="ARBA00022679"/>
    </source>
</evidence>
<comment type="catalytic activity">
    <reaction evidence="8">
        <text>L-glutamate + ATP = L-glutamyl 5-phosphate + ADP</text>
        <dbReference type="Rhea" id="RHEA:14877"/>
        <dbReference type="ChEBI" id="CHEBI:29985"/>
        <dbReference type="ChEBI" id="CHEBI:30616"/>
        <dbReference type="ChEBI" id="CHEBI:58274"/>
        <dbReference type="ChEBI" id="CHEBI:456216"/>
        <dbReference type="EC" id="2.7.2.11"/>
    </reaction>
</comment>
<feature type="binding site" evidence="8">
    <location>
        <position position="147"/>
    </location>
    <ligand>
        <name>substrate</name>
    </ligand>
</feature>
<dbReference type="InterPro" id="IPR011529">
    <property type="entry name" value="Glu_5kinase"/>
</dbReference>
<organism evidence="10 11">
    <name type="scientific">Corallincola spongiicola</name>
    <dbReference type="NCBI Taxonomy" id="2520508"/>
    <lineage>
        <taxon>Bacteria</taxon>
        <taxon>Pseudomonadati</taxon>
        <taxon>Pseudomonadota</taxon>
        <taxon>Gammaproteobacteria</taxon>
        <taxon>Alteromonadales</taxon>
        <taxon>Psychromonadaceae</taxon>
        <taxon>Corallincola</taxon>
    </lineage>
</organism>
<dbReference type="NCBIfam" id="TIGR01027">
    <property type="entry name" value="proB"/>
    <property type="match status" value="1"/>
</dbReference>
<sequence>MSELPWQRVVIKVGSALIAPTRKGCSSRYLLSIAKFIVHCRLNGCQVVLVSSGSVAAGAESFKSTANAAPALKKAMAATGQMAMMAAWQRLFDFPTAQLLLTQNDLQDRERYRSIKETAFELLDNDILPVVNENDAVTTDAFKVGDNDNLAAMIASAVSADALIICSDIDGLYNKNPQLHADAEKIEQVEKIDDTVLAMAGDSNTDVGTGGMRTKLEAAEKATASGVRTYIVNGSSEQAMYDLQNGRNPGTVFLPHETPLQDGRHWMTHTSQAQGEIIVCDSTESRLLAGGKELKHTDILDVIGDFSSGDTILIRAKNGTKLAKATTQHSSCVLSLITRESSGDALLALTVDKTPIISNHHFAILETQ</sequence>
<dbReference type="PANTHER" id="PTHR43654">
    <property type="entry name" value="GLUTAMATE 5-KINASE"/>
    <property type="match status" value="1"/>
</dbReference>
<dbReference type="InterPro" id="IPR036974">
    <property type="entry name" value="PUA_sf"/>
</dbReference>
<evidence type="ECO:0000259" key="9">
    <source>
        <dbReference type="Pfam" id="PF00696"/>
    </source>
</evidence>
<dbReference type="HAMAP" id="MF_00456">
    <property type="entry name" value="ProB"/>
    <property type="match status" value="1"/>
</dbReference>
<dbReference type="InterPro" id="IPR001048">
    <property type="entry name" value="Asp/Glu/Uridylate_kinase"/>
</dbReference>
<dbReference type="InterPro" id="IPR001057">
    <property type="entry name" value="Glu/AcGlu_kinase"/>
</dbReference>
<feature type="domain" description="Aspartate/glutamate/uridylate kinase" evidence="9">
    <location>
        <begin position="7"/>
        <end position="233"/>
    </location>
</feature>
<dbReference type="SUPFAM" id="SSF53633">
    <property type="entry name" value="Carbamate kinase-like"/>
    <property type="match status" value="1"/>
</dbReference>
<dbReference type="Proteomes" id="UP000292544">
    <property type="component" value="Unassembled WGS sequence"/>
</dbReference>
<evidence type="ECO:0000256" key="5">
    <source>
        <dbReference type="ARBA" id="ARBA00022741"/>
    </source>
</evidence>
<keyword evidence="3 8" id="KW-0641">Proline biosynthesis</keyword>
<reference evidence="11" key="1">
    <citation type="submission" date="2019-02" db="EMBL/GenBank/DDBJ databases">
        <title>Draft genome sequence of Muricauda sp. 176CP4-71.</title>
        <authorList>
            <person name="Park J.-S."/>
        </authorList>
    </citation>
    <scope>NUCLEOTIDE SEQUENCE [LARGE SCALE GENOMIC DNA]</scope>
    <source>
        <strain evidence="11">176GS2-150</strain>
    </source>
</reference>
<evidence type="ECO:0000256" key="7">
    <source>
        <dbReference type="ARBA" id="ARBA00022840"/>
    </source>
</evidence>
<protein>
    <recommendedName>
        <fullName evidence="8">Glutamate 5-kinase</fullName>
        <ecNumber evidence="8">2.7.2.11</ecNumber>
    </recommendedName>
    <alternativeName>
        <fullName evidence="8">Gamma-glutamyl kinase</fullName>
        <shortName evidence="8">GK</shortName>
    </alternativeName>
</protein>
<comment type="subcellular location">
    <subcellularLocation>
        <location evidence="8">Cytoplasm</location>
    </subcellularLocation>
</comment>
<comment type="function">
    <text evidence="8">Catalyzes the transfer of a phosphate group to glutamate to form L-glutamate 5-phosphate.</text>
</comment>
<evidence type="ECO:0000256" key="2">
    <source>
        <dbReference type="ARBA" id="ARBA00022605"/>
    </source>
</evidence>
<feature type="binding site" evidence="8">
    <location>
        <begin position="209"/>
        <end position="215"/>
    </location>
    <ligand>
        <name>ATP</name>
        <dbReference type="ChEBI" id="CHEBI:30616"/>
    </ligand>
</feature>
<feature type="binding site" evidence="8">
    <location>
        <position position="135"/>
    </location>
    <ligand>
        <name>substrate</name>
    </ligand>
</feature>
<evidence type="ECO:0000256" key="3">
    <source>
        <dbReference type="ARBA" id="ARBA00022650"/>
    </source>
</evidence>
<keyword evidence="4 8" id="KW-0808">Transferase</keyword>
<name>A0ABY1WL48_9GAMM</name>
<feature type="binding site" evidence="8">
    <location>
        <position position="52"/>
    </location>
    <ligand>
        <name>substrate</name>
    </ligand>
</feature>
<accession>A0ABY1WL48</accession>
<dbReference type="InterPro" id="IPR005715">
    <property type="entry name" value="Glu_5kinase/COase_Synthase"/>
</dbReference>
<dbReference type="RefSeq" id="WP_130567839.1">
    <property type="nucleotide sequence ID" value="NZ_SHLY01000008.1"/>
</dbReference>
<comment type="caution">
    <text evidence="10">The sequence shown here is derived from an EMBL/GenBank/DDBJ whole genome shotgun (WGS) entry which is preliminary data.</text>
</comment>
<dbReference type="GO" id="GO:0004349">
    <property type="term" value="F:glutamate 5-kinase activity"/>
    <property type="evidence" value="ECO:0007669"/>
    <property type="project" value="UniProtKB-EC"/>
</dbReference>
<gene>
    <name evidence="8 10" type="primary">proB</name>
    <name evidence="10" type="ORF">EXY25_17280</name>
</gene>
<evidence type="ECO:0000256" key="1">
    <source>
        <dbReference type="ARBA" id="ARBA00022490"/>
    </source>
</evidence>
<dbReference type="PRINTS" id="PR00474">
    <property type="entry name" value="GLU5KINASE"/>
</dbReference>
<dbReference type="EC" id="2.7.2.11" evidence="8"/>
<keyword evidence="5 8" id="KW-0547">Nucleotide-binding</keyword>
<dbReference type="InterPro" id="IPR036393">
    <property type="entry name" value="AceGlu_kinase-like_sf"/>
</dbReference>
<keyword evidence="6 8" id="KW-0418">Kinase</keyword>
<keyword evidence="7 8" id="KW-0067">ATP-binding</keyword>
<keyword evidence="11" id="KW-1185">Reference proteome</keyword>
<keyword evidence="1 8" id="KW-0963">Cytoplasm</keyword>
<dbReference type="InterPro" id="IPR019797">
    <property type="entry name" value="Glutamate_5-kinase_CS"/>
</dbReference>
<dbReference type="CDD" id="cd04242">
    <property type="entry name" value="AAK_G5K_ProB"/>
    <property type="match status" value="1"/>
</dbReference>
<dbReference type="EMBL" id="SHLY01000008">
    <property type="protein sequence ID" value="TAA41054.1"/>
    <property type="molecule type" value="Genomic_DNA"/>
</dbReference>
<dbReference type="InterPro" id="IPR015947">
    <property type="entry name" value="PUA-like_sf"/>
</dbReference>
<comment type="pathway">
    <text evidence="8">Amino-acid biosynthesis; L-proline biosynthesis; L-glutamate 5-semialdehyde from L-glutamate: step 1/2.</text>
</comment>
<dbReference type="Gene3D" id="2.30.130.10">
    <property type="entry name" value="PUA domain"/>
    <property type="match status" value="1"/>
</dbReference>